<keyword evidence="2" id="KW-1185">Reference proteome</keyword>
<comment type="caution">
    <text evidence="1">The sequence shown here is derived from an EMBL/GenBank/DDBJ whole genome shotgun (WGS) entry which is preliminary data.</text>
</comment>
<dbReference type="EMBL" id="JACGCI010000204">
    <property type="protein sequence ID" value="KAF6742059.1"/>
    <property type="molecule type" value="Genomic_DNA"/>
</dbReference>
<dbReference type="Proteomes" id="UP000521943">
    <property type="component" value="Unassembled WGS sequence"/>
</dbReference>
<name>A0A8H6H7W2_9AGAR</name>
<gene>
    <name evidence="1" type="ORF">DFP72DRAFT_1082680</name>
</gene>
<sequence>MVEDLSSVKEAESLLLWKKNKTILKVQYNLYCCALFLAYLCSPSGISDPFTAVNVKEFFADAANLPGTDKLSAGELEQISTFMVDSKAHQLYFQIPFLFSPLHLINAADIGKRKWTPKQII</sequence>
<accession>A0A8H6H7W2</accession>
<proteinExistence type="predicted"/>
<dbReference type="OrthoDB" id="3131911at2759"/>
<evidence type="ECO:0000313" key="2">
    <source>
        <dbReference type="Proteomes" id="UP000521943"/>
    </source>
</evidence>
<evidence type="ECO:0000313" key="1">
    <source>
        <dbReference type="EMBL" id="KAF6742059.1"/>
    </source>
</evidence>
<dbReference type="AlphaFoldDB" id="A0A8H6H7W2"/>
<reference evidence="1 2" key="1">
    <citation type="submission" date="2020-07" db="EMBL/GenBank/DDBJ databases">
        <title>Comparative genomics of pyrophilous fungi reveals a link between fire events and developmental genes.</title>
        <authorList>
            <consortium name="DOE Joint Genome Institute"/>
            <person name="Steindorff A.S."/>
            <person name="Carver A."/>
            <person name="Calhoun S."/>
            <person name="Stillman K."/>
            <person name="Liu H."/>
            <person name="Lipzen A."/>
            <person name="Pangilinan J."/>
            <person name="Labutti K."/>
            <person name="Bruns T.D."/>
            <person name="Grigoriev I.V."/>
        </authorList>
    </citation>
    <scope>NUCLEOTIDE SEQUENCE [LARGE SCALE GENOMIC DNA]</scope>
    <source>
        <strain evidence="1 2">CBS 144469</strain>
    </source>
</reference>
<protein>
    <submittedName>
        <fullName evidence="1">Uncharacterized protein</fullName>
    </submittedName>
</protein>
<organism evidence="1 2">
    <name type="scientific">Ephemerocybe angulata</name>
    <dbReference type="NCBI Taxonomy" id="980116"/>
    <lineage>
        <taxon>Eukaryota</taxon>
        <taxon>Fungi</taxon>
        <taxon>Dikarya</taxon>
        <taxon>Basidiomycota</taxon>
        <taxon>Agaricomycotina</taxon>
        <taxon>Agaricomycetes</taxon>
        <taxon>Agaricomycetidae</taxon>
        <taxon>Agaricales</taxon>
        <taxon>Agaricineae</taxon>
        <taxon>Psathyrellaceae</taxon>
        <taxon>Ephemerocybe</taxon>
    </lineage>
</organism>